<evidence type="ECO:0000313" key="8">
    <source>
        <dbReference type="EMBL" id="KDN53299.1"/>
    </source>
</evidence>
<keyword evidence="5" id="KW-0498">Mitosis</keyword>
<dbReference type="InterPro" id="IPR016024">
    <property type="entry name" value="ARM-type_fold"/>
</dbReference>
<feature type="compositionally biased region" description="Low complexity" evidence="6">
    <location>
        <begin position="551"/>
        <end position="564"/>
    </location>
</feature>
<feature type="region of interest" description="Disordered" evidence="6">
    <location>
        <begin position="616"/>
        <end position="657"/>
    </location>
</feature>
<protein>
    <recommendedName>
        <fullName evidence="7">TOG domain-containing protein</fullName>
    </recommendedName>
</protein>
<dbReference type="InterPro" id="IPR024395">
    <property type="entry name" value="CLASP_N_dom"/>
</dbReference>
<dbReference type="InterPro" id="IPR034085">
    <property type="entry name" value="TOG"/>
</dbReference>
<dbReference type="GO" id="GO:0005876">
    <property type="term" value="C:spindle microtubule"/>
    <property type="evidence" value="ECO:0007669"/>
    <property type="project" value="TreeGrafter"/>
</dbReference>
<dbReference type="GO" id="GO:0051301">
    <property type="term" value="P:cell division"/>
    <property type="evidence" value="ECO:0007669"/>
    <property type="project" value="UniProtKB-KW"/>
</dbReference>
<evidence type="ECO:0000256" key="5">
    <source>
        <dbReference type="ARBA" id="ARBA00022776"/>
    </source>
</evidence>
<evidence type="ECO:0000256" key="1">
    <source>
        <dbReference type="ARBA" id="ARBA00004186"/>
    </source>
</evidence>
<dbReference type="Proteomes" id="UP000027361">
    <property type="component" value="Unassembled WGS sequence"/>
</dbReference>
<keyword evidence="5" id="KW-0131">Cell cycle</keyword>
<dbReference type="EMBL" id="JMSN01000003">
    <property type="protein sequence ID" value="KDN53299.1"/>
    <property type="molecule type" value="Genomic_DNA"/>
</dbReference>
<feature type="region of interest" description="Disordered" evidence="6">
    <location>
        <begin position="256"/>
        <end position="286"/>
    </location>
</feature>
<dbReference type="GeneID" id="25266297"/>
<evidence type="ECO:0000259" key="7">
    <source>
        <dbReference type="SMART" id="SM01349"/>
    </source>
</evidence>
<keyword evidence="3" id="KW-0132">Cell division</keyword>
<comment type="caution">
    <text evidence="8">The sequence shown here is derived from an EMBL/GenBank/DDBJ whole genome shotgun (WGS) entry which is preliminary data.</text>
</comment>
<dbReference type="InterPro" id="IPR011989">
    <property type="entry name" value="ARM-like"/>
</dbReference>
<evidence type="ECO:0000313" key="9">
    <source>
        <dbReference type="Proteomes" id="UP000027361"/>
    </source>
</evidence>
<feature type="compositionally biased region" description="Polar residues" evidence="6">
    <location>
        <begin position="631"/>
        <end position="648"/>
    </location>
</feature>
<dbReference type="Gene3D" id="1.25.10.10">
    <property type="entry name" value="Leucine-rich Repeat Variant"/>
    <property type="match status" value="3"/>
</dbReference>
<dbReference type="SMART" id="SM01349">
    <property type="entry name" value="TOG"/>
    <property type="match status" value="2"/>
</dbReference>
<sequence>MSVEEDRGALVLATEVDVQADVQSKVVILGSVAKALREEAEIPDPGALVDALKASLKNAQQIPAVAALGIVEQLAGRIIVMDPSQSSRATLIRSLVEHGTVPVIDRLGDAREKTREAAAKALIAVGILAASTSGHSYQTSKGKAAESPSDTYAVLFLGHALRNKQARIREQALIVLASIRDRAPSLHIKPLLSSLVEMLQDSDPRVREHARDSIISIFRPANAAAKADLNGELEGQGIRKQLVDKIISEVHASASIPSEENIAPGSEDSTSSTSHQPSIGTPVPQVTVSTRQELERLFTSSLPHFEGKETEQNWLAREHSIIQFRGLLNHELPEDARKLLPSCIKTHQDGIIKTSLSLRTTLSIHSIALVEELACSLRDDLGPCGDAFFTSMLKMAGFTKRIVAQASQTAVTALIKCTSFRHAYLPHLQQGMQEKNAQIRIAVWQHVVTLLKSHRNDRQRFSGNKSVCEFLHVTIQKALQDQNKDVRANAREAYWLFQSLWPTDAAALLEKVDASVKRQVLADAPSEASAKQVEPHMTSAPVPARRPGGPSKALLAAKRAASQKLQEERLAAETSAPPVPEPRADEAEAIAAAAALPGRPAQQTSKAAVGPSIEHALPEPHPILLPPDAGQSRNIPKTSNGSLRTAQGANGDAELPRRDRNVFLKRADRLEAGKDDTEMPLEDVEIWLGPFQTAGQADLRFFRRLARWCSHRAANGSPHPLSIDPSKAAELIGLLCRCVGDKIQTPNEALGAMVVLHRIVEHHRETLAISGQEEALLDLALDPRLATDRSLSGACETILNAWSQHTDAVMCVRVLSERSSERRIAADQEQGLPASQPQVLKLALRTYERLLQRIPPEVIEDELPRLRYAIKAGLNDPAPDVRQCAMSTIMCAFHQLQDSSRIIAMLAPLPQSQQDLIMYYFAKRG</sequence>
<feature type="domain" description="TOG" evidence="7">
    <location>
        <begin position="1"/>
        <end position="256"/>
    </location>
</feature>
<evidence type="ECO:0000256" key="3">
    <source>
        <dbReference type="ARBA" id="ARBA00022618"/>
    </source>
</evidence>
<dbReference type="GO" id="GO:0008017">
    <property type="term" value="F:microtubule binding"/>
    <property type="evidence" value="ECO:0007669"/>
    <property type="project" value="TreeGrafter"/>
</dbReference>
<dbReference type="GO" id="GO:1990023">
    <property type="term" value="C:mitotic spindle midzone"/>
    <property type="evidence" value="ECO:0007669"/>
    <property type="project" value="TreeGrafter"/>
</dbReference>
<feature type="domain" description="TOG" evidence="7">
    <location>
        <begin position="287"/>
        <end position="534"/>
    </location>
</feature>
<dbReference type="AlphaFoldDB" id="A0A066WQK7"/>
<organism evidence="8 9">
    <name type="scientific">Tilletiaria anomala (strain ATCC 24038 / CBS 436.72 / UBC 951)</name>
    <dbReference type="NCBI Taxonomy" id="1037660"/>
    <lineage>
        <taxon>Eukaryota</taxon>
        <taxon>Fungi</taxon>
        <taxon>Dikarya</taxon>
        <taxon>Basidiomycota</taxon>
        <taxon>Ustilaginomycotina</taxon>
        <taxon>Exobasidiomycetes</taxon>
        <taxon>Georgefischeriales</taxon>
        <taxon>Tilletiariaceae</taxon>
        <taxon>Tilletiaria</taxon>
    </lineage>
</organism>
<dbReference type="RefSeq" id="XP_013246138.1">
    <property type="nucleotide sequence ID" value="XM_013390684.1"/>
</dbReference>
<comment type="similarity">
    <text evidence="2">Belongs to the CLASP family.</text>
</comment>
<keyword evidence="4" id="KW-0493">Microtubule</keyword>
<dbReference type="InParanoid" id="A0A066WQK7"/>
<feature type="region of interest" description="Disordered" evidence="6">
    <location>
        <begin position="524"/>
        <end position="584"/>
    </location>
</feature>
<dbReference type="GO" id="GO:0005815">
    <property type="term" value="C:microtubule organizing center"/>
    <property type="evidence" value="ECO:0007669"/>
    <property type="project" value="TreeGrafter"/>
</dbReference>
<evidence type="ECO:0000256" key="6">
    <source>
        <dbReference type="SAM" id="MobiDB-lite"/>
    </source>
</evidence>
<dbReference type="Pfam" id="PF12348">
    <property type="entry name" value="CLASP_N"/>
    <property type="match status" value="1"/>
</dbReference>
<dbReference type="STRING" id="1037660.A0A066WQK7"/>
<dbReference type="HOGENOM" id="CLU_003840_0_0_1"/>
<dbReference type="GO" id="GO:0090307">
    <property type="term" value="P:mitotic spindle assembly"/>
    <property type="evidence" value="ECO:0007669"/>
    <property type="project" value="TreeGrafter"/>
</dbReference>
<comment type="subcellular location">
    <subcellularLocation>
        <location evidence="1">Cytoplasm</location>
        <location evidence="1">Cytoskeleton</location>
        <location evidence="1">Spindle</location>
    </subcellularLocation>
</comment>
<dbReference type="OrthoDB" id="46159at2759"/>
<dbReference type="OMA" id="CETILNA"/>
<dbReference type="SUPFAM" id="SSF48371">
    <property type="entry name" value="ARM repeat"/>
    <property type="match status" value="1"/>
</dbReference>
<keyword evidence="9" id="KW-1185">Reference proteome</keyword>
<dbReference type="PANTHER" id="PTHR21567">
    <property type="entry name" value="CLASP"/>
    <property type="match status" value="1"/>
</dbReference>
<accession>A0A066WQK7</accession>
<evidence type="ECO:0000256" key="4">
    <source>
        <dbReference type="ARBA" id="ARBA00022701"/>
    </source>
</evidence>
<feature type="compositionally biased region" description="Polar residues" evidence="6">
    <location>
        <begin position="267"/>
        <end position="286"/>
    </location>
</feature>
<proteinExistence type="inferred from homology"/>
<name>A0A066WQK7_TILAU</name>
<evidence type="ECO:0000256" key="2">
    <source>
        <dbReference type="ARBA" id="ARBA00009549"/>
    </source>
</evidence>
<dbReference type="GO" id="GO:0005881">
    <property type="term" value="C:cytoplasmic microtubule"/>
    <property type="evidence" value="ECO:0007669"/>
    <property type="project" value="TreeGrafter"/>
</dbReference>
<reference evidence="8 9" key="1">
    <citation type="submission" date="2014-05" db="EMBL/GenBank/DDBJ databases">
        <title>Draft genome sequence of a rare smut relative, Tilletiaria anomala UBC 951.</title>
        <authorList>
            <consortium name="DOE Joint Genome Institute"/>
            <person name="Toome M."/>
            <person name="Kuo A."/>
            <person name="Henrissat B."/>
            <person name="Lipzen A."/>
            <person name="Tritt A."/>
            <person name="Yoshinaga Y."/>
            <person name="Zane M."/>
            <person name="Barry K."/>
            <person name="Grigoriev I.V."/>
            <person name="Spatafora J.W."/>
            <person name="Aimea M.C."/>
        </authorList>
    </citation>
    <scope>NUCLEOTIDE SEQUENCE [LARGE SCALE GENOMIC DNA]</scope>
    <source>
        <strain evidence="8 9">UBC 951</strain>
    </source>
</reference>
<gene>
    <name evidence="8" type="ORF">K437DRAFT_271807</name>
</gene>
<dbReference type="PANTHER" id="PTHR21567:SF9">
    <property type="entry name" value="CLIP-ASSOCIATING PROTEIN"/>
    <property type="match status" value="1"/>
</dbReference>